<reference evidence="1" key="1">
    <citation type="submission" date="2020-08" db="EMBL/GenBank/DDBJ databases">
        <title>Genomic Encyclopedia of Type Strains, Phase IV (KMG-V): Genome sequencing to study the core and pangenomes of soil and plant-associated prokaryotes.</title>
        <authorList>
            <person name="Whitman W."/>
        </authorList>
    </citation>
    <scope>NUCLEOTIDE SEQUENCE [LARGE SCALE GENOMIC DNA]</scope>
    <source>
        <strain evidence="1">M8UP27</strain>
    </source>
</reference>
<evidence type="ECO:0000313" key="2">
    <source>
        <dbReference type="Proteomes" id="UP000568106"/>
    </source>
</evidence>
<dbReference type="Proteomes" id="UP000568106">
    <property type="component" value="Unassembled WGS sequence"/>
</dbReference>
<evidence type="ECO:0000313" key="1">
    <source>
        <dbReference type="EMBL" id="MBB5315655.1"/>
    </source>
</evidence>
<sequence>MVRWDWLEFGGGLDCGEDRLQGFFVFFANGELFEESGDWAATGVGLSGLGAWS</sequence>
<dbReference type="AlphaFoldDB" id="A0A7W8MQC4"/>
<name>A0A7W8MQC4_9BACT</name>
<accession>A0A7W8MQC4</accession>
<comment type="caution">
    <text evidence="1">The sequence shown here is derived from an EMBL/GenBank/DDBJ whole genome shotgun (WGS) entry which is preliminary data.</text>
</comment>
<gene>
    <name evidence="1" type="ORF">HDF09_000305</name>
</gene>
<proteinExistence type="predicted"/>
<protein>
    <submittedName>
        <fullName evidence="1">Uncharacterized protein</fullName>
    </submittedName>
</protein>
<organism evidence="1 2">
    <name type="scientific">Tunturiibacter empetritectus</name>
    <dbReference type="NCBI Taxonomy" id="3069691"/>
    <lineage>
        <taxon>Bacteria</taxon>
        <taxon>Pseudomonadati</taxon>
        <taxon>Acidobacteriota</taxon>
        <taxon>Terriglobia</taxon>
        <taxon>Terriglobales</taxon>
        <taxon>Acidobacteriaceae</taxon>
        <taxon>Tunturiibacter</taxon>
    </lineage>
</organism>
<keyword evidence="2" id="KW-1185">Reference proteome</keyword>
<dbReference type="EMBL" id="JACHDY010000001">
    <property type="protein sequence ID" value="MBB5315655.1"/>
    <property type="molecule type" value="Genomic_DNA"/>
</dbReference>